<dbReference type="InterPro" id="IPR002808">
    <property type="entry name" value="AdoCbi_amidolase"/>
</dbReference>
<proteinExistence type="predicted"/>
<evidence type="ECO:0000313" key="1">
    <source>
        <dbReference type="EMBL" id="WXA94982.1"/>
    </source>
</evidence>
<dbReference type="Proteomes" id="UP001379533">
    <property type="component" value="Chromosome"/>
</dbReference>
<evidence type="ECO:0000313" key="2">
    <source>
        <dbReference type="Proteomes" id="UP001379533"/>
    </source>
</evidence>
<dbReference type="InterPro" id="IPR052209">
    <property type="entry name" value="CbiZ"/>
</dbReference>
<dbReference type="PANTHER" id="PTHR35336">
    <property type="entry name" value="ADENOSYLCOBINAMIDE AMIDOHYDROLASE"/>
    <property type="match status" value="1"/>
</dbReference>
<dbReference type="PANTHER" id="PTHR35336:SF5">
    <property type="entry name" value="ADENOSYLCOBINAMIDE AMIDOHYDROLASE"/>
    <property type="match status" value="1"/>
</dbReference>
<keyword evidence="2" id="KW-1185">Reference proteome</keyword>
<organism evidence="1 2">
    <name type="scientific">Pendulispora brunnea</name>
    <dbReference type="NCBI Taxonomy" id="2905690"/>
    <lineage>
        <taxon>Bacteria</taxon>
        <taxon>Pseudomonadati</taxon>
        <taxon>Myxococcota</taxon>
        <taxon>Myxococcia</taxon>
        <taxon>Myxococcales</taxon>
        <taxon>Sorangiineae</taxon>
        <taxon>Pendulisporaceae</taxon>
        <taxon>Pendulispora</taxon>
    </lineage>
</organism>
<dbReference type="RefSeq" id="WP_394845591.1">
    <property type="nucleotide sequence ID" value="NZ_CP089982.1"/>
</dbReference>
<dbReference type="EMBL" id="CP089982">
    <property type="protein sequence ID" value="WXA94982.1"/>
    <property type="molecule type" value="Genomic_DNA"/>
</dbReference>
<reference evidence="1 2" key="1">
    <citation type="submission" date="2021-12" db="EMBL/GenBank/DDBJ databases">
        <title>Discovery of the Pendulisporaceae a myxobacterial family with distinct sporulation behavior and unique specialized metabolism.</title>
        <authorList>
            <person name="Garcia R."/>
            <person name="Popoff A."/>
            <person name="Bader C.D."/>
            <person name="Loehr J."/>
            <person name="Walesch S."/>
            <person name="Walt C."/>
            <person name="Boldt J."/>
            <person name="Bunk B."/>
            <person name="Haeckl F.J.F.P.J."/>
            <person name="Gunesch A.P."/>
            <person name="Birkelbach J."/>
            <person name="Nuebel U."/>
            <person name="Pietschmann T."/>
            <person name="Bach T."/>
            <person name="Mueller R."/>
        </authorList>
    </citation>
    <scope>NUCLEOTIDE SEQUENCE [LARGE SCALE GENOMIC DNA]</scope>
    <source>
        <strain evidence="1 2">MSr12523</strain>
    </source>
</reference>
<sequence length="231" mass="24091">MNASAQLLPAPLEVTLALAERDRWLIASFAETVRACSWAIVGGGLADVRHVAWLEVRNGDLRPSVDPARMLTERLHARGLHFAVGLLTSANIAHYIDDSAEQGGVTARCLATVGLGNALRAGDPPWLACRIGTINTMVYIDTPLTDEALLEASAIATEAKCAAVLEAGVRSRISGRPATGTGTDCTVVACARSNARGAPYAGKHTAIGSVVGGAVESAIAEGVRRWKETSP</sequence>
<protein>
    <submittedName>
        <fullName evidence="1">Adenosylcobinamide amidohydrolase</fullName>
    </submittedName>
</protein>
<dbReference type="Pfam" id="PF01955">
    <property type="entry name" value="CbiZ"/>
    <property type="match status" value="1"/>
</dbReference>
<name>A0ABZ2K8H0_9BACT</name>
<gene>
    <name evidence="1" type="ORF">LZC95_52250</name>
</gene>
<accession>A0ABZ2K8H0</accession>